<accession>A0A167JR74</accession>
<feature type="domain" description="Major facilitator superfamily (MFS) profile" evidence="11">
    <location>
        <begin position="17"/>
        <end position="460"/>
    </location>
</feature>
<keyword evidence="6 10" id="KW-0472">Membrane</keyword>
<feature type="transmembrane region" description="Helical" evidence="10">
    <location>
        <begin position="68"/>
        <end position="90"/>
    </location>
</feature>
<dbReference type="AlphaFoldDB" id="A0A167JR74"/>
<dbReference type="InterPro" id="IPR036259">
    <property type="entry name" value="MFS_trans_sf"/>
</dbReference>
<evidence type="ECO:0000259" key="11">
    <source>
        <dbReference type="PROSITE" id="PS50850"/>
    </source>
</evidence>
<keyword evidence="13" id="KW-1185">Reference proteome</keyword>
<comment type="catalytic activity">
    <reaction evidence="7">
        <text>myo-inositol(out) + H(+)(out) = myo-inositol(in) + H(+)(in)</text>
        <dbReference type="Rhea" id="RHEA:60364"/>
        <dbReference type="ChEBI" id="CHEBI:15378"/>
        <dbReference type="ChEBI" id="CHEBI:17268"/>
    </reaction>
</comment>
<evidence type="ECO:0000256" key="3">
    <source>
        <dbReference type="ARBA" id="ARBA00022448"/>
    </source>
</evidence>
<dbReference type="PANTHER" id="PTHR48022">
    <property type="entry name" value="PLASTIDIC GLUCOSE TRANSPORTER 4"/>
    <property type="match status" value="1"/>
</dbReference>
<dbReference type="OrthoDB" id="6133115at2759"/>
<name>A0A167JR74_CALVF</name>
<feature type="transmembrane region" description="Helical" evidence="10">
    <location>
        <begin position="121"/>
        <end position="141"/>
    </location>
</feature>
<proteinExistence type="inferred from homology"/>
<feature type="transmembrane region" description="Helical" evidence="10">
    <location>
        <begin position="402"/>
        <end position="426"/>
    </location>
</feature>
<evidence type="ECO:0000256" key="1">
    <source>
        <dbReference type="ARBA" id="ARBA00004141"/>
    </source>
</evidence>
<gene>
    <name evidence="12" type="ORF">CALVIDRAFT_243986</name>
</gene>
<dbReference type="EMBL" id="KV417299">
    <property type="protein sequence ID" value="KZO93821.1"/>
    <property type="molecule type" value="Genomic_DNA"/>
</dbReference>
<dbReference type="SUPFAM" id="SSF103473">
    <property type="entry name" value="MFS general substrate transporter"/>
    <property type="match status" value="1"/>
</dbReference>
<dbReference type="GO" id="GO:0016020">
    <property type="term" value="C:membrane"/>
    <property type="evidence" value="ECO:0007669"/>
    <property type="project" value="UniProtKB-SubCell"/>
</dbReference>
<reference evidence="12 13" key="1">
    <citation type="journal article" date="2016" name="Mol. Biol. Evol.">
        <title>Comparative Genomics of Early-Diverging Mushroom-Forming Fungi Provides Insights into the Origins of Lignocellulose Decay Capabilities.</title>
        <authorList>
            <person name="Nagy L.G."/>
            <person name="Riley R."/>
            <person name="Tritt A."/>
            <person name="Adam C."/>
            <person name="Daum C."/>
            <person name="Floudas D."/>
            <person name="Sun H."/>
            <person name="Yadav J.S."/>
            <person name="Pangilinan J."/>
            <person name="Larsson K.H."/>
            <person name="Matsuura K."/>
            <person name="Barry K."/>
            <person name="Labutti K."/>
            <person name="Kuo R."/>
            <person name="Ohm R.A."/>
            <person name="Bhattacharya S.S."/>
            <person name="Shirouzu T."/>
            <person name="Yoshinaga Y."/>
            <person name="Martin F.M."/>
            <person name="Grigoriev I.V."/>
            <person name="Hibbett D.S."/>
        </authorList>
    </citation>
    <scope>NUCLEOTIDE SEQUENCE [LARGE SCALE GENOMIC DNA]</scope>
    <source>
        <strain evidence="12 13">TUFC12733</strain>
    </source>
</reference>
<protein>
    <submittedName>
        <fullName evidence="12">Putative maltose permease</fullName>
    </submittedName>
</protein>
<dbReference type="InterPro" id="IPR005829">
    <property type="entry name" value="Sugar_transporter_CS"/>
</dbReference>
<keyword evidence="3 8" id="KW-0813">Transport</keyword>
<keyword evidence="5 10" id="KW-1133">Transmembrane helix</keyword>
<evidence type="ECO:0000256" key="4">
    <source>
        <dbReference type="ARBA" id="ARBA00022692"/>
    </source>
</evidence>
<sequence length="524" mass="56716">MSAPRTSLLHNRKSMVACLLISMSPFQYGVDYGLIGGLQAMNGFLAIFGYADPAAPNGWNLTPTVQQLISSLMTLGACVGSLSAGPIGAYIGRRPSLWAACILCGASNAIMLGTTNIGGLYAGRFLIGIANGWFMTFSQLYINECAPPHFRGLAMGFFQWWCSIGTLIGTIVDNFTAGITGRASYMIPLALIYAVPCVLFFGMFFVPESPRWLVEHNKLEAGHKALEWLRPDKEVIKAEIAEIMAAKELESSAAAGVTFWDLWRNPVDRRRTLLSIAAVSIQGASGAMYLISYGTYFFEMANVGSPFMNSCILTGVGVIANMLSWFLVTRVGRRSLVITGIAGCGIVQLVVAIVYTLNPGTADTGKAIVGLSVIYIIFYNGLIAGYAWVLGGEIPSQRLRSMTFGVSACAGFIEGWLAVFTAPYFINPDALNWSAKYGYIWFPSCIITAFVIYFVLPETKDRTLEELDEMFAARLPPRKFKTYVCVGLMGVQADNSSSDASSTDSPIDEKVDNAVSTSESLPKA</sequence>
<dbReference type="InterPro" id="IPR020846">
    <property type="entry name" value="MFS_dom"/>
</dbReference>
<dbReference type="FunFam" id="1.20.1250.20:FF:000078">
    <property type="entry name" value="MFS maltose transporter, putative"/>
    <property type="match status" value="1"/>
</dbReference>
<comment type="similarity">
    <text evidence="2 8">Belongs to the major facilitator superfamily. Sugar transporter (TC 2.A.1.1) family.</text>
</comment>
<feature type="transmembrane region" description="Helical" evidence="10">
    <location>
        <begin position="273"/>
        <end position="295"/>
    </location>
</feature>
<keyword evidence="4 10" id="KW-0812">Transmembrane</keyword>
<feature type="transmembrane region" description="Helical" evidence="10">
    <location>
        <begin position="307"/>
        <end position="328"/>
    </location>
</feature>
<feature type="transmembrane region" description="Helical" evidence="10">
    <location>
        <begin position="335"/>
        <end position="355"/>
    </location>
</feature>
<dbReference type="InterPro" id="IPR050360">
    <property type="entry name" value="MFS_Sugar_Transporters"/>
</dbReference>
<dbReference type="STRING" id="1330018.A0A167JR74"/>
<evidence type="ECO:0000256" key="5">
    <source>
        <dbReference type="ARBA" id="ARBA00022989"/>
    </source>
</evidence>
<evidence type="ECO:0000256" key="9">
    <source>
        <dbReference type="SAM" id="MobiDB-lite"/>
    </source>
</evidence>
<dbReference type="PANTHER" id="PTHR48022:SF10">
    <property type="entry name" value="MAJOR FACILITATOR SUPERFAMILY (MFS) PROFILE DOMAIN-CONTAINING PROTEIN"/>
    <property type="match status" value="1"/>
</dbReference>
<feature type="transmembrane region" description="Helical" evidence="10">
    <location>
        <begin position="153"/>
        <end position="172"/>
    </location>
</feature>
<dbReference type="InterPro" id="IPR003663">
    <property type="entry name" value="Sugar/inositol_transpt"/>
</dbReference>
<feature type="compositionally biased region" description="Polar residues" evidence="9">
    <location>
        <begin position="514"/>
        <end position="524"/>
    </location>
</feature>
<dbReference type="GO" id="GO:0005351">
    <property type="term" value="F:carbohydrate:proton symporter activity"/>
    <property type="evidence" value="ECO:0007669"/>
    <property type="project" value="TreeGrafter"/>
</dbReference>
<evidence type="ECO:0000313" key="12">
    <source>
        <dbReference type="EMBL" id="KZO93821.1"/>
    </source>
</evidence>
<dbReference type="PROSITE" id="PS00217">
    <property type="entry name" value="SUGAR_TRANSPORT_2"/>
    <property type="match status" value="1"/>
</dbReference>
<feature type="transmembrane region" description="Helical" evidence="10">
    <location>
        <begin position="184"/>
        <end position="206"/>
    </location>
</feature>
<dbReference type="Pfam" id="PF00083">
    <property type="entry name" value="Sugar_tr"/>
    <property type="match status" value="1"/>
</dbReference>
<evidence type="ECO:0000256" key="6">
    <source>
        <dbReference type="ARBA" id="ARBA00023136"/>
    </source>
</evidence>
<feature type="transmembrane region" description="Helical" evidence="10">
    <location>
        <begin position="438"/>
        <end position="456"/>
    </location>
</feature>
<feature type="transmembrane region" description="Helical" evidence="10">
    <location>
        <begin position="367"/>
        <end position="390"/>
    </location>
</feature>
<comment type="subcellular location">
    <subcellularLocation>
        <location evidence="1">Membrane</location>
        <topology evidence="1">Multi-pass membrane protein</topology>
    </subcellularLocation>
</comment>
<evidence type="ECO:0000256" key="2">
    <source>
        <dbReference type="ARBA" id="ARBA00010992"/>
    </source>
</evidence>
<feature type="region of interest" description="Disordered" evidence="9">
    <location>
        <begin position="494"/>
        <end position="524"/>
    </location>
</feature>
<dbReference type="NCBIfam" id="TIGR00879">
    <property type="entry name" value="SP"/>
    <property type="match status" value="1"/>
</dbReference>
<evidence type="ECO:0000256" key="8">
    <source>
        <dbReference type="RuleBase" id="RU003346"/>
    </source>
</evidence>
<dbReference type="InterPro" id="IPR005828">
    <property type="entry name" value="MFS_sugar_transport-like"/>
</dbReference>
<feature type="compositionally biased region" description="Low complexity" evidence="9">
    <location>
        <begin position="494"/>
        <end position="505"/>
    </location>
</feature>
<evidence type="ECO:0000313" key="13">
    <source>
        <dbReference type="Proteomes" id="UP000076738"/>
    </source>
</evidence>
<organism evidence="12 13">
    <name type="scientific">Calocera viscosa (strain TUFC12733)</name>
    <dbReference type="NCBI Taxonomy" id="1330018"/>
    <lineage>
        <taxon>Eukaryota</taxon>
        <taxon>Fungi</taxon>
        <taxon>Dikarya</taxon>
        <taxon>Basidiomycota</taxon>
        <taxon>Agaricomycotina</taxon>
        <taxon>Dacrymycetes</taxon>
        <taxon>Dacrymycetales</taxon>
        <taxon>Dacrymycetaceae</taxon>
        <taxon>Calocera</taxon>
    </lineage>
</organism>
<dbReference type="Proteomes" id="UP000076738">
    <property type="component" value="Unassembled WGS sequence"/>
</dbReference>
<dbReference type="Gene3D" id="1.20.1250.20">
    <property type="entry name" value="MFS general substrate transporter like domains"/>
    <property type="match status" value="1"/>
</dbReference>
<evidence type="ECO:0000256" key="10">
    <source>
        <dbReference type="SAM" id="Phobius"/>
    </source>
</evidence>
<dbReference type="PROSITE" id="PS50850">
    <property type="entry name" value="MFS"/>
    <property type="match status" value="1"/>
</dbReference>
<evidence type="ECO:0000256" key="7">
    <source>
        <dbReference type="ARBA" id="ARBA00049119"/>
    </source>
</evidence>
<feature type="transmembrane region" description="Helical" evidence="10">
    <location>
        <begin position="97"/>
        <end position="115"/>
    </location>
</feature>